<keyword evidence="2 7" id="KW-0699">rRNA-binding</keyword>
<protein>
    <recommendedName>
        <fullName evidence="6 7">Small ribosomal subunit protein uS8</fullName>
    </recommendedName>
</protein>
<accession>A0A2H0DZZ1</accession>
<evidence type="ECO:0000256" key="8">
    <source>
        <dbReference type="RuleBase" id="RU003660"/>
    </source>
</evidence>
<dbReference type="PROSITE" id="PS00053">
    <property type="entry name" value="RIBOSOMAL_S8"/>
    <property type="match status" value="1"/>
</dbReference>
<dbReference type="Gene3D" id="3.30.1370.30">
    <property type="match status" value="1"/>
</dbReference>
<dbReference type="InterPro" id="IPR035987">
    <property type="entry name" value="Ribosomal_uS8_sf"/>
</dbReference>
<dbReference type="PANTHER" id="PTHR11758">
    <property type="entry name" value="40S RIBOSOMAL PROTEIN S15A"/>
    <property type="match status" value="1"/>
</dbReference>
<evidence type="ECO:0000256" key="6">
    <source>
        <dbReference type="ARBA" id="ARBA00035258"/>
    </source>
</evidence>
<evidence type="ECO:0000256" key="1">
    <source>
        <dbReference type="ARBA" id="ARBA00006471"/>
    </source>
</evidence>
<keyword evidence="5 7" id="KW-0687">Ribonucleoprotein</keyword>
<dbReference type="GO" id="GO:0005737">
    <property type="term" value="C:cytoplasm"/>
    <property type="evidence" value="ECO:0007669"/>
    <property type="project" value="UniProtKB-ARBA"/>
</dbReference>
<gene>
    <name evidence="7" type="primary">rpsH</name>
    <name evidence="9" type="ORF">COW81_01835</name>
</gene>
<dbReference type="Pfam" id="PF00410">
    <property type="entry name" value="Ribosomal_S8"/>
    <property type="match status" value="1"/>
</dbReference>
<dbReference type="EMBL" id="PCTT01000023">
    <property type="protein sequence ID" value="PIP87140.1"/>
    <property type="molecule type" value="Genomic_DNA"/>
</dbReference>
<dbReference type="NCBIfam" id="NF001109">
    <property type="entry name" value="PRK00136.1"/>
    <property type="match status" value="1"/>
</dbReference>
<evidence type="ECO:0000313" key="9">
    <source>
        <dbReference type="EMBL" id="PIP87140.1"/>
    </source>
</evidence>
<evidence type="ECO:0000256" key="4">
    <source>
        <dbReference type="ARBA" id="ARBA00022980"/>
    </source>
</evidence>
<dbReference type="GO" id="GO:0005840">
    <property type="term" value="C:ribosome"/>
    <property type="evidence" value="ECO:0007669"/>
    <property type="project" value="UniProtKB-KW"/>
</dbReference>
<dbReference type="Gene3D" id="3.30.1490.10">
    <property type="match status" value="1"/>
</dbReference>
<evidence type="ECO:0000313" key="10">
    <source>
        <dbReference type="Proteomes" id="UP000231143"/>
    </source>
</evidence>
<evidence type="ECO:0000256" key="5">
    <source>
        <dbReference type="ARBA" id="ARBA00023274"/>
    </source>
</evidence>
<dbReference type="FunFam" id="3.30.1370.30:FF:000002">
    <property type="entry name" value="30S ribosomal protein S8"/>
    <property type="match status" value="1"/>
</dbReference>
<dbReference type="GO" id="GO:1990904">
    <property type="term" value="C:ribonucleoprotein complex"/>
    <property type="evidence" value="ECO:0007669"/>
    <property type="project" value="UniProtKB-KW"/>
</dbReference>
<proteinExistence type="inferred from homology"/>
<comment type="function">
    <text evidence="7">One of the primary rRNA binding proteins, it binds directly to 16S rRNA central domain where it helps coordinate assembly of the platform of the 30S subunit.</text>
</comment>
<sequence length="131" mass="14329">MVNDPIADFITQIKNAGTARKECVVIPYSKMKSAIAEVLLREGYIEAVNKKGKGVKTSLEIYIKYLQNGKPKIDGVKRISKPSRRLYSNAASVTSVKSGHGKVILSTPAGIVTDKEAKEKSVGGEVLFYIW</sequence>
<dbReference type="AlphaFoldDB" id="A0A2H0DZZ1"/>
<evidence type="ECO:0000256" key="3">
    <source>
        <dbReference type="ARBA" id="ARBA00022884"/>
    </source>
</evidence>
<comment type="subunit">
    <text evidence="7">Part of the 30S ribosomal subunit. Contacts proteins S5 and S12.</text>
</comment>
<dbReference type="GO" id="GO:0006412">
    <property type="term" value="P:translation"/>
    <property type="evidence" value="ECO:0007669"/>
    <property type="project" value="UniProtKB-UniRule"/>
</dbReference>
<reference evidence="9 10" key="1">
    <citation type="submission" date="2017-09" db="EMBL/GenBank/DDBJ databases">
        <title>Depth-based differentiation of microbial function through sediment-hosted aquifers and enrichment of novel symbionts in the deep terrestrial subsurface.</title>
        <authorList>
            <person name="Probst A.J."/>
            <person name="Ladd B."/>
            <person name="Jarett J.K."/>
            <person name="Geller-Mcgrath D.E."/>
            <person name="Sieber C.M."/>
            <person name="Emerson J.B."/>
            <person name="Anantharaman K."/>
            <person name="Thomas B.C."/>
            <person name="Malmstrom R."/>
            <person name="Stieglmeier M."/>
            <person name="Klingl A."/>
            <person name="Woyke T."/>
            <person name="Ryan C.M."/>
            <person name="Banfield J.F."/>
        </authorList>
    </citation>
    <scope>NUCLEOTIDE SEQUENCE [LARGE SCALE GENOMIC DNA]</scope>
    <source>
        <strain evidence="9">CG22_combo_CG10-13_8_21_14_all_36_13</strain>
    </source>
</reference>
<dbReference type="Proteomes" id="UP000231143">
    <property type="component" value="Unassembled WGS sequence"/>
</dbReference>
<dbReference type="InterPro" id="IPR047863">
    <property type="entry name" value="Ribosomal_uS8_CS"/>
</dbReference>
<keyword evidence="3 7" id="KW-0694">RNA-binding</keyword>
<keyword evidence="4 7" id="KW-0689">Ribosomal protein</keyword>
<evidence type="ECO:0000256" key="7">
    <source>
        <dbReference type="HAMAP-Rule" id="MF_01302"/>
    </source>
</evidence>
<dbReference type="FunFam" id="3.30.1490.10:FF:000001">
    <property type="entry name" value="30S ribosomal protein S8"/>
    <property type="match status" value="1"/>
</dbReference>
<dbReference type="InterPro" id="IPR000630">
    <property type="entry name" value="Ribosomal_uS8"/>
</dbReference>
<dbReference type="GO" id="GO:0003735">
    <property type="term" value="F:structural constituent of ribosome"/>
    <property type="evidence" value="ECO:0007669"/>
    <property type="project" value="InterPro"/>
</dbReference>
<comment type="caution">
    <text evidence="9">The sequence shown here is derived from an EMBL/GenBank/DDBJ whole genome shotgun (WGS) entry which is preliminary data.</text>
</comment>
<dbReference type="SUPFAM" id="SSF56047">
    <property type="entry name" value="Ribosomal protein S8"/>
    <property type="match status" value="1"/>
</dbReference>
<name>A0A2H0DZZ1_9BACT</name>
<dbReference type="GO" id="GO:0019843">
    <property type="term" value="F:rRNA binding"/>
    <property type="evidence" value="ECO:0007669"/>
    <property type="project" value="UniProtKB-UniRule"/>
</dbReference>
<dbReference type="HAMAP" id="MF_01302_B">
    <property type="entry name" value="Ribosomal_uS8_B"/>
    <property type="match status" value="1"/>
</dbReference>
<organism evidence="9 10">
    <name type="scientific">Candidatus Campbellbacteria bacterium CG22_combo_CG10-13_8_21_14_all_36_13</name>
    <dbReference type="NCBI Taxonomy" id="1974529"/>
    <lineage>
        <taxon>Bacteria</taxon>
        <taxon>Candidatus Campbelliibacteriota</taxon>
    </lineage>
</organism>
<evidence type="ECO:0000256" key="2">
    <source>
        <dbReference type="ARBA" id="ARBA00022730"/>
    </source>
</evidence>
<comment type="similarity">
    <text evidence="1 7 8">Belongs to the universal ribosomal protein uS8 family.</text>
</comment>